<dbReference type="AlphaFoldDB" id="A0AAV4CNU9"/>
<dbReference type="Proteomes" id="UP000735302">
    <property type="component" value="Unassembled WGS sequence"/>
</dbReference>
<sequence>MVPCLCHIDPLLLSDRPVFGLRRGRYNRQKVDGACSGTALVLFDQFDRATPNNDTAKRRGSMLRQVRLQCYHSTENQPQWFNVKREHHSETLNQRAVSCLTKTHKTRYDQYHRCSDDTRASQPCMALCESRQKLLVWMRCSSVDRRLADRAPGVVVEYQRRRIFALYQGESANH</sequence>
<name>A0AAV4CNU9_9GAST</name>
<evidence type="ECO:0000313" key="2">
    <source>
        <dbReference type="Proteomes" id="UP000735302"/>
    </source>
</evidence>
<gene>
    <name evidence="1" type="ORF">PoB_006006000</name>
</gene>
<evidence type="ECO:0000313" key="1">
    <source>
        <dbReference type="EMBL" id="GFO33555.1"/>
    </source>
</evidence>
<dbReference type="EMBL" id="BLXT01006781">
    <property type="protein sequence ID" value="GFO33555.1"/>
    <property type="molecule type" value="Genomic_DNA"/>
</dbReference>
<protein>
    <submittedName>
        <fullName evidence="1">Uncharacterized protein</fullName>
    </submittedName>
</protein>
<keyword evidence="2" id="KW-1185">Reference proteome</keyword>
<organism evidence="1 2">
    <name type="scientific">Plakobranchus ocellatus</name>
    <dbReference type="NCBI Taxonomy" id="259542"/>
    <lineage>
        <taxon>Eukaryota</taxon>
        <taxon>Metazoa</taxon>
        <taxon>Spiralia</taxon>
        <taxon>Lophotrochozoa</taxon>
        <taxon>Mollusca</taxon>
        <taxon>Gastropoda</taxon>
        <taxon>Heterobranchia</taxon>
        <taxon>Euthyneura</taxon>
        <taxon>Panpulmonata</taxon>
        <taxon>Sacoglossa</taxon>
        <taxon>Placobranchoidea</taxon>
        <taxon>Plakobranchidae</taxon>
        <taxon>Plakobranchus</taxon>
    </lineage>
</organism>
<comment type="caution">
    <text evidence="1">The sequence shown here is derived from an EMBL/GenBank/DDBJ whole genome shotgun (WGS) entry which is preliminary data.</text>
</comment>
<accession>A0AAV4CNU9</accession>
<proteinExistence type="predicted"/>
<reference evidence="1 2" key="1">
    <citation type="journal article" date="2021" name="Elife">
        <title>Chloroplast acquisition without the gene transfer in kleptoplastic sea slugs, Plakobranchus ocellatus.</title>
        <authorList>
            <person name="Maeda T."/>
            <person name="Takahashi S."/>
            <person name="Yoshida T."/>
            <person name="Shimamura S."/>
            <person name="Takaki Y."/>
            <person name="Nagai Y."/>
            <person name="Toyoda A."/>
            <person name="Suzuki Y."/>
            <person name="Arimoto A."/>
            <person name="Ishii H."/>
            <person name="Satoh N."/>
            <person name="Nishiyama T."/>
            <person name="Hasebe M."/>
            <person name="Maruyama T."/>
            <person name="Minagawa J."/>
            <person name="Obokata J."/>
            <person name="Shigenobu S."/>
        </authorList>
    </citation>
    <scope>NUCLEOTIDE SEQUENCE [LARGE SCALE GENOMIC DNA]</scope>
</reference>